<feature type="domain" description="MOSC" evidence="1">
    <location>
        <begin position="25"/>
        <end position="162"/>
    </location>
</feature>
<dbReference type="PANTHER" id="PTHR30212">
    <property type="entry name" value="PROTEIN YIIM"/>
    <property type="match status" value="1"/>
</dbReference>
<proteinExistence type="predicted"/>
<dbReference type="Gene3D" id="2.40.33.20">
    <property type="entry name" value="PK beta-barrel domain-like"/>
    <property type="match status" value="1"/>
</dbReference>
<dbReference type="GO" id="GO:0003824">
    <property type="term" value="F:catalytic activity"/>
    <property type="evidence" value="ECO:0007669"/>
    <property type="project" value="InterPro"/>
</dbReference>
<dbReference type="PROSITE" id="PS51340">
    <property type="entry name" value="MOSC"/>
    <property type="match status" value="1"/>
</dbReference>
<dbReference type="EMBL" id="VFSU01000024">
    <property type="protein sequence ID" value="TPE61208.1"/>
    <property type="molecule type" value="Genomic_DNA"/>
</dbReference>
<dbReference type="InterPro" id="IPR005302">
    <property type="entry name" value="MoCF_Sase_C"/>
</dbReference>
<keyword evidence="3" id="KW-1185">Reference proteome</keyword>
<sequence length="219" mass="23634">MPTLLQLRTGKARRIGEHVTAYGKDPREGPVSVHALGLDGDEVANTRVHGGPEKAVYAFGASSYLLWAAEHPRHTACLVPGAFGENLLIEGLDEQSAHVGDRLRIGTALVEICQPRQPCATLARWFDDPQMVKAMVRNGLCGWYLRVLEPGTLSAGDRVILEQRQPGSWSIAQVVKASYRSPADRAELAELAQIPGLASGWAAWAARTATSEKPGPKPL</sequence>
<dbReference type="SUPFAM" id="SSF50800">
    <property type="entry name" value="PK beta-barrel domain-like"/>
    <property type="match status" value="1"/>
</dbReference>
<dbReference type="InterPro" id="IPR011037">
    <property type="entry name" value="Pyrv_Knase-like_insert_dom_sf"/>
</dbReference>
<accession>A0A501XKJ8</accession>
<evidence type="ECO:0000259" key="1">
    <source>
        <dbReference type="PROSITE" id="PS51340"/>
    </source>
</evidence>
<gene>
    <name evidence="2" type="ORF">FJQ54_09985</name>
</gene>
<dbReference type="Pfam" id="PF03475">
    <property type="entry name" value="YiiM_3-alpha"/>
    <property type="match status" value="1"/>
</dbReference>
<dbReference type="PANTHER" id="PTHR30212:SF2">
    <property type="entry name" value="PROTEIN YIIM"/>
    <property type="match status" value="1"/>
</dbReference>
<dbReference type="Pfam" id="PF03473">
    <property type="entry name" value="MOSC"/>
    <property type="match status" value="1"/>
</dbReference>
<dbReference type="OrthoDB" id="9786134at2"/>
<protein>
    <submittedName>
        <fullName evidence="2">MOSC domain-containing protein</fullName>
    </submittedName>
</protein>
<organism evidence="2 3">
    <name type="scientific">Sandaracinobacter neustonicus</name>
    <dbReference type="NCBI Taxonomy" id="1715348"/>
    <lineage>
        <taxon>Bacteria</taxon>
        <taxon>Pseudomonadati</taxon>
        <taxon>Pseudomonadota</taxon>
        <taxon>Alphaproteobacteria</taxon>
        <taxon>Sphingomonadales</taxon>
        <taxon>Sphingosinicellaceae</taxon>
        <taxon>Sandaracinobacter</taxon>
    </lineage>
</organism>
<dbReference type="RefSeq" id="WP_140928266.1">
    <property type="nucleotide sequence ID" value="NZ_VFSU01000024.1"/>
</dbReference>
<dbReference type="Proteomes" id="UP000319897">
    <property type="component" value="Unassembled WGS sequence"/>
</dbReference>
<evidence type="ECO:0000313" key="2">
    <source>
        <dbReference type="EMBL" id="TPE61208.1"/>
    </source>
</evidence>
<dbReference type="GO" id="GO:0030170">
    <property type="term" value="F:pyridoxal phosphate binding"/>
    <property type="evidence" value="ECO:0007669"/>
    <property type="project" value="InterPro"/>
</dbReference>
<comment type="caution">
    <text evidence="2">The sequence shown here is derived from an EMBL/GenBank/DDBJ whole genome shotgun (WGS) entry which is preliminary data.</text>
</comment>
<name>A0A501XKJ8_9SPHN</name>
<dbReference type="InterPro" id="IPR005163">
    <property type="entry name" value="Tri_helical_YiiM-like"/>
</dbReference>
<dbReference type="AlphaFoldDB" id="A0A501XKJ8"/>
<dbReference type="GO" id="GO:0030151">
    <property type="term" value="F:molybdenum ion binding"/>
    <property type="evidence" value="ECO:0007669"/>
    <property type="project" value="InterPro"/>
</dbReference>
<dbReference type="InterPro" id="IPR052353">
    <property type="entry name" value="Benzoxazolinone_Detox_Enz"/>
</dbReference>
<evidence type="ECO:0000313" key="3">
    <source>
        <dbReference type="Proteomes" id="UP000319897"/>
    </source>
</evidence>
<reference evidence="2 3" key="1">
    <citation type="submission" date="2019-06" db="EMBL/GenBank/DDBJ databases">
        <authorList>
            <person name="Lee I."/>
            <person name="Jang G.I."/>
            <person name="Hwang C.Y."/>
        </authorList>
    </citation>
    <scope>NUCLEOTIDE SEQUENCE [LARGE SCALE GENOMIC DNA]</scope>
    <source>
        <strain evidence="2 3">PAMC 28131</strain>
    </source>
</reference>